<keyword evidence="2" id="KW-1185">Reference proteome</keyword>
<gene>
    <name evidence="1" type="ORF">MCOR_8845</name>
</gene>
<protein>
    <submittedName>
        <fullName evidence="1">Uncharacterized protein</fullName>
    </submittedName>
</protein>
<dbReference type="EMBL" id="CACVKT020001611">
    <property type="protein sequence ID" value="CAC5369764.1"/>
    <property type="molecule type" value="Genomic_DNA"/>
</dbReference>
<evidence type="ECO:0000313" key="1">
    <source>
        <dbReference type="EMBL" id="CAC5369764.1"/>
    </source>
</evidence>
<dbReference type="Proteomes" id="UP000507470">
    <property type="component" value="Unassembled WGS sequence"/>
</dbReference>
<proteinExistence type="predicted"/>
<dbReference type="AlphaFoldDB" id="A0A6J8AKT4"/>
<dbReference type="PANTHER" id="PTHR14187">
    <property type="entry name" value="ALPHA KINASE/ELONGATION FACTOR 2 KINASE"/>
    <property type="match status" value="1"/>
</dbReference>
<organism evidence="1 2">
    <name type="scientific">Mytilus coruscus</name>
    <name type="common">Sea mussel</name>
    <dbReference type="NCBI Taxonomy" id="42192"/>
    <lineage>
        <taxon>Eukaryota</taxon>
        <taxon>Metazoa</taxon>
        <taxon>Spiralia</taxon>
        <taxon>Lophotrochozoa</taxon>
        <taxon>Mollusca</taxon>
        <taxon>Bivalvia</taxon>
        <taxon>Autobranchia</taxon>
        <taxon>Pteriomorphia</taxon>
        <taxon>Mytilida</taxon>
        <taxon>Mytiloidea</taxon>
        <taxon>Mytilidae</taxon>
        <taxon>Mytilinae</taxon>
        <taxon>Mytilus</taxon>
    </lineage>
</organism>
<dbReference type="PANTHER" id="PTHR14187:SF5">
    <property type="entry name" value="HEAT SHOCK 70 KDA PROTEIN 12A"/>
    <property type="match status" value="1"/>
</dbReference>
<dbReference type="OrthoDB" id="6066019at2759"/>
<name>A0A6J8AKT4_MYTCO</name>
<reference evidence="1 2" key="1">
    <citation type="submission" date="2020-06" db="EMBL/GenBank/DDBJ databases">
        <authorList>
            <person name="Li R."/>
            <person name="Bekaert M."/>
        </authorList>
    </citation>
    <scope>NUCLEOTIDE SEQUENCE [LARGE SCALE GENOMIC DNA]</scope>
    <source>
        <strain evidence="2">wild</strain>
    </source>
</reference>
<evidence type="ECO:0000313" key="2">
    <source>
        <dbReference type="Proteomes" id="UP000507470"/>
    </source>
</evidence>
<accession>A0A6J8AKT4</accession>
<sequence length="177" mass="20212">MDEIKSTFHDLAIVVPANADFAVLKGAILYAFEPKSVTCRVSQYTYGVPNFTPYDARIHNGRPVSRIGPQRKPMVDDAFDKHIEIGQILEIGQFQQEHEYYPTTEEHKLIARDIYASEEKNPTFTDEETCYCLGMLHFDITRRARIFVKFNASGTELVAVARVEGENQEIQGYFSLI</sequence>